<accession>A0A8J7R302</accession>
<dbReference type="AlphaFoldDB" id="A0A8J7R302"/>
<name>A0A8J7R302_9HYPH</name>
<sequence>MSASRAARLLGWFSIALGLVELVAPGTLKRKIGIPGPKGVVSAFGLREIGAGVGILRSDRPVRMVWGRVAGDLADLFTLMPAMARSNPNRATASAALAFVLAATAIDLYVALQGDEGDE</sequence>
<evidence type="ECO:0000313" key="1">
    <source>
        <dbReference type="EMBL" id="MBP0440717.1"/>
    </source>
</evidence>
<protein>
    <recommendedName>
        <fullName evidence="3">DUF4267 domain-containing protein</fullName>
    </recommendedName>
</protein>
<keyword evidence="2" id="KW-1185">Reference proteome</keyword>
<dbReference type="RefSeq" id="WP_209336751.1">
    <property type="nucleotide sequence ID" value="NZ_JAGIYY010000009.1"/>
</dbReference>
<comment type="caution">
    <text evidence="1">The sequence shown here is derived from an EMBL/GenBank/DDBJ whole genome shotgun (WGS) entry which is preliminary data.</text>
</comment>
<evidence type="ECO:0008006" key="3">
    <source>
        <dbReference type="Google" id="ProtNLM"/>
    </source>
</evidence>
<dbReference type="Proteomes" id="UP000666240">
    <property type="component" value="Unassembled WGS sequence"/>
</dbReference>
<proteinExistence type="predicted"/>
<reference evidence="1" key="1">
    <citation type="submission" date="2021-03" db="EMBL/GenBank/DDBJ databases">
        <title>Genome sequencing and assembly of Tianweitania sediminis.</title>
        <authorList>
            <person name="Chhetri G."/>
        </authorList>
    </citation>
    <scope>NUCLEOTIDE SEQUENCE</scope>
    <source>
        <strain evidence="1">Z8</strain>
    </source>
</reference>
<organism evidence="1 2">
    <name type="scientific">Tianweitania sediminis</name>
    <dbReference type="NCBI Taxonomy" id="1502156"/>
    <lineage>
        <taxon>Bacteria</taxon>
        <taxon>Pseudomonadati</taxon>
        <taxon>Pseudomonadota</taxon>
        <taxon>Alphaproteobacteria</taxon>
        <taxon>Hyphomicrobiales</taxon>
        <taxon>Phyllobacteriaceae</taxon>
        <taxon>Tianweitania</taxon>
    </lineage>
</organism>
<gene>
    <name evidence="1" type="ORF">J5Y06_18875</name>
</gene>
<dbReference type="EMBL" id="JAGIYY010000009">
    <property type="protein sequence ID" value="MBP0440717.1"/>
    <property type="molecule type" value="Genomic_DNA"/>
</dbReference>
<evidence type="ECO:0000313" key="2">
    <source>
        <dbReference type="Proteomes" id="UP000666240"/>
    </source>
</evidence>